<accession>A0A834SZU1</accession>
<feature type="region of interest" description="Disordered" evidence="1">
    <location>
        <begin position="1"/>
        <end position="22"/>
    </location>
</feature>
<dbReference type="PANTHER" id="PTHR37613">
    <property type="entry name" value="DUF4378 DOMAIN PROTEIN"/>
    <property type="match status" value="1"/>
</dbReference>
<proteinExistence type="predicted"/>
<name>A0A834SZU1_9FABA</name>
<evidence type="ECO:0000313" key="2">
    <source>
        <dbReference type="EMBL" id="KAF7811097.1"/>
    </source>
</evidence>
<evidence type="ECO:0000313" key="3">
    <source>
        <dbReference type="Proteomes" id="UP000634136"/>
    </source>
</evidence>
<dbReference type="PANTHER" id="PTHR37613:SF3">
    <property type="entry name" value="DUF4378 DOMAIN-CONTAINING PROTEIN"/>
    <property type="match status" value="1"/>
</dbReference>
<gene>
    <name evidence="2" type="ORF">G2W53_032073</name>
</gene>
<protein>
    <recommendedName>
        <fullName evidence="4">DUF4378 domain-containing protein</fullName>
    </recommendedName>
</protein>
<keyword evidence="3" id="KW-1185">Reference proteome</keyword>
<sequence>MEASKAVSAKQLKEHLEHQQEPFSLHNYLSERRYTSSSTSVDSKHKTRRHTSMFLHASRILRSLLYKFIPLAASDHHYTNKNDVAEAKVLPYQHQSPRIVMNMLHTSTLHKFRTIEVDAGSKPHWISTIEKQQQHYTDLKWREPLPKSECAVTAISTLSQKSARDPMFSTYLRKLLVNSNILKLRRAKKDKLHHIASLCRTNKRVLHKRKQILFGCVENARKFQENQGNSNTGEQFWFLEKQYREVRRITHLLHTESCAISEEWRNFQRLNGGIEMEIGDAIMDDIVKEMLDIFLD</sequence>
<dbReference type="EMBL" id="JAAIUW010000010">
    <property type="protein sequence ID" value="KAF7811097.1"/>
    <property type="molecule type" value="Genomic_DNA"/>
</dbReference>
<dbReference type="OrthoDB" id="1429575at2759"/>
<reference evidence="2" key="1">
    <citation type="submission" date="2020-09" db="EMBL/GenBank/DDBJ databases">
        <title>Genome-Enabled Discovery of Anthraquinone Biosynthesis in Senna tora.</title>
        <authorList>
            <person name="Kang S.-H."/>
            <person name="Pandey R.P."/>
            <person name="Lee C.-M."/>
            <person name="Sim J.-S."/>
            <person name="Jeong J.-T."/>
            <person name="Choi B.-S."/>
            <person name="Jung M."/>
            <person name="Ginzburg D."/>
            <person name="Zhao K."/>
            <person name="Won S.Y."/>
            <person name="Oh T.-J."/>
            <person name="Yu Y."/>
            <person name="Kim N.-H."/>
            <person name="Lee O.R."/>
            <person name="Lee T.-H."/>
            <person name="Bashyal P."/>
            <person name="Kim T.-S."/>
            <person name="Lee W.-H."/>
            <person name="Kawkins C."/>
            <person name="Kim C.-K."/>
            <person name="Kim J.S."/>
            <person name="Ahn B.O."/>
            <person name="Rhee S.Y."/>
            <person name="Sohng J.K."/>
        </authorList>
    </citation>
    <scope>NUCLEOTIDE SEQUENCE</scope>
    <source>
        <tissue evidence="2">Leaf</tissue>
    </source>
</reference>
<comment type="caution">
    <text evidence="2">The sequence shown here is derived from an EMBL/GenBank/DDBJ whole genome shotgun (WGS) entry which is preliminary data.</text>
</comment>
<dbReference type="AlphaFoldDB" id="A0A834SZU1"/>
<evidence type="ECO:0008006" key="4">
    <source>
        <dbReference type="Google" id="ProtNLM"/>
    </source>
</evidence>
<dbReference type="Proteomes" id="UP000634136">
    <property type="component" value="Unassembled WGS sequence"/>
</dbReference>
<organism evidence="2 3">
    <name type="scientific">Senna tora</name>
    <dbReference type="NCBI Taxonomy" id="362788"/>
    <lineage>
        <taxon>Eukaryota</taxon>
        <taxon>Viridiplantae</taxon>
        <taxon>Streptophyta</taxon>
        <taxon>Embryophyta</taxon>
        <taxon>Tracheophyta</taxon>
        <taxon>Spermatophyta</taxon>
        <taxon>Magnoliopsida</taxon>
        <taxon>eudicotyledons</taxon>
        <taxon>Gunneridae</taxon>
        <taxon>Pentapetalae</taxon>
        <taxon>rosids</taxon>
        <taxon>fabids</taxon>
        <taxon>Fabales</taxon>
        <taxon>Fabaceae</taxon>
        <taxon>Caesalpinioideae</taxon>
        <taxon>Cassia clade</taxon>
        <taxon>Senna</taxon>
    </lineage>
</organism>
<feature type="compositionally biased region" description="Basic and acidic residues" evidence="1">
    <location>
        <begin position="11"/>
        <end position="20"/>
    </location>
</feature>
<evidence type="ECO:0000256" key="1">
    <source>
        <dbReference type="SAM" id="MobiDB-lite"/>
    </source>
</evidence>